<organism evidence="11 12">
    <name type="scientific">Erythroxylum novogranatense</name>
    <dbReference type="NCBI Taxonomy" id="1862640"/>
    <lineage>
        <taxon>Eukaryota</taxon>
        <taxon>Viridiplantae</taxon>
        <taxon>Streptophyta</taxon>
        <taxon>Embryophyta</taxon>
        <taxon>Tracheophyta</taxon>
        <taxon>Spermatophyta</taxon>
        <taxon>Magnoliopsida</taxon>
        <taxon>eudicotyledons</taxon>
        <taxon>Gunneridae</taxon>
        <taxon>Pentapetalae</taxon>
        <taxon>rosids</taxon>
        <taxon>fabids</taxon>
        <taxon>Malpighiales</taxon>
        <taxon>Erythroxylaceae</taxon>
        <taxon>Erythroxylum</taxon>
    </lineage>
</organism>
<dbReference type="GO" id="GO:0008374">
    <property type="term" value="F:O-acyltransferase activity"/>
    <property type="evidence" value="ECO:0007669"/>
    <property type="project" value="InterPro"/>
</dbReference>
<dbReference type="Pfam" id="PF13813">
    <property type="entry name" value="MBOAT_2"/>
    <property type="match status" value="1"/>
</dbReference>
<evidence type="ECO:0000313" key="12">
    <source>
        <dbReference type="Proteomes" id="UP001159364"/>
    </source>
</evidence>
<evidence type="ECO:0000256" key="6">
    <source>
        <dbReference type="ARBA" id="ARBA00023098"/>
    </source>
</evidence>
<sequence>MEEEVFKFFKVWLIVIASLTYCYAIRRLIPKGTTAFFISWLANFKLLLLAFGKGPLSSDPSLSLPLFITVASLPIKIQQTTPQNPPLERPKNGGTKRSTYQNVFPEKTQKSFVLNYATKGLLLAILLRVYQYKDSIHPQLLLLFQYCLIYFYLEVTLAKVATLVRAIFALELEPQFNEPYLSSSLQDFWGRRWNLMVSNILRPTVYEPVRNMFTPLIGRNCSQLSAMFATFVVSGVMHELIFFYLGRVKPSWEITCFFLLHGLCLVAEVAVKKVVGDKVLVPRLVSTPLSVGFVLVTGSWLFFPPLLRCNAFDRALREYAVLGALVKNAGQWFIISGGG</sequence>
<accession>A0AAV8T062</accession>
<keyword evidence="3" id="KW-0808">Transferase</keyword>
<evidence type="ECO:0000313" key="11">
    <source>
        <dbReference type="EMBL" id="KAJ8759796.1"/>
    </source>
</evidence>
<keyword evidence="5 9" id="KW-1133">Transmembrane helix</keyword>
<evidence type="ECO:0000256" key="2">
    <source>
        <dbReference type="ARBA" id="ARBA00007282"/>
    </source>
</evidence>
<name>A0AAV8T062_9ROSI</name>
<feature type="domain" description="Wax synthase" evidence="10">
    <location>
        <begin position="173"/>
        <end position="259"/>
    </location>
</feature>
<dbReference type="InterPro" id="IPR032805">
    <property type="entry name" value="Wax_synthase_dom"/>
</dbReference>
<dbReference type="EMBL" id="JAIWQS010000007">
    <property type="protein sequence ID" value="KAJ8759796.1"/>
    <property type="molecule type" value="Genomic_DNA"/>
</dbReference>
<keyword evidence="8" id="KW-0012">Acyltransferase</keyword>
<dbReference type="PANTHER" id="PTHR31595:SF46">
    <property type="entry name" value="ACYL-COA--STEROL O-ACYLTRANSFERASE 1"/>
    <property type="match status" value="1"/>
</dbReference>
<evidence type="ECO:0000256" key="8">
    <source>
        <dbReference type="ARBA" id="ARBA00023315"/>
    </source>
</evidence>
<dbReference type="InterPro" id="IPR017088">
    <property type="entry name" value="Wax_synthase_Magnoliopsida"/>
</dbReference>
<evidence type="ECO:0000256" key="9">
    <source>
        <dbReference type="SAM" id="Phobius"/>
    </source>
</evidence>
<dbReference type="GO" id="GO:0006629">
    <property type="term" value="P:lipid metabolic process"/>
    <property type="evidence" value="ECO:0007669"/>
    <property type="project" value="UniProtKB-KW"/>
</dbReference>
<evidence type="ECO:0000256" key="5">
    <source>
        <dbReference type="ARBA" id="ARBA00022989"/>
    </source>
</evidence>
<evidence type="ECO:0000259" key="10">
    <source>
        <dbReference type="Pfam" id="PF13813"/>
    </source>
</evidence>
<reference evidence="11 12" key="1">
    <citation type="submission" date="2021-09" db="EMBL/GenBank/DDBJ databases">
        <title>Genomic insights and catalytic innovation underlie evolution of tropane alkaloids biosynthesis.</title>
        <authorList>
            <person name="Wang Y.-J."/>
            <person name="Tian T."/>
            <person name="Huang J.-P."/>
            <person name="Huang S.-X."/>
        </authorList>
    </citation>
    <scope>NUCLEOTIDE SEQUENCE [LARGE SCALE GENOMIC DNA]</scope>
    <source>
        <strain evidence="11">KIB-2018</strain>
        <tissue evidence="11">Leaf</tissue>
    </source>
</reference>
<comment type="similarity">
    <text evidence="2">Belongs to the wax synthase family.</text>
</comment>
<proteinExistence type="inferred from homology"/>
<dbReference type="PIRSF" id="PIRSF037006">
    <property type="entry name" value="Wax_synthase"/>
    <property type="match status" value="1"/>
</dbReference>
<evidence type="ECO:0000256" key="7">
    <source>
        <dbReference type="ARBA" id="ARBA00023136"/>
    </source>
</evidence>
<keyword evidence="7 9" id="KW-0472">Membrane</keyword>
<comment type="subcellular location">
    <subcellularLocation>
        <location evidence="1">Membrane</location>
        <topology evidence="1">Multi-pass membrane protein</topology>
    </subcellularLocation>
</comment>
<dbReference type="GO" id="GO:0016020">
    <property type="term" value="C:membrane"/>
    <property type="evidence" value="ECO:0007669"/>
    <property type="project" value="UniProtKB-SubCell"/>
</dbReference>
<dbReference type="PANTHER" id="PTHR31595">
    <property type="entry name" value="LONG-CHAIN-ALCOHOL O-FATTY-ACYLTRANSFERASE 3-RELATED"/>
    <property type="match status" value="1"/>
</dbReference>
<evidence type="ECO:0000256" key="1">
    <source>
        <dbReference type="ARBA" id="ARBA00004141"/>
    </source>
</evidence>
<gene>
    <name evidence="11" type="ORF">K2173_009897</name>
</gene>
<dbReference type="AlphaFoldDB" id="A0AAV8T062"/>
<feature type="transmembrane region" description="Helical" evidence="9">
    <location>
        <begin position="224"/>
        <end position="245"/>
    </location>
</feature>
<protein>
    <recommendedName>
        <fullName evidence="10">Wax synthase domain-containing protein</fullName>
    </recommendedName>
</protein>
<feature type="transmembrane region" description="Helical" evidence="9">
    <location>
        <begin position="291"/>
        <end position="307"/>
    </location>
</feature>
<keyword evidence="12" id="KW-1185">Reference proteome</keyword>
<comment type="caution">
    <text evidence="11">The sequence shown here is derived from an EMBL/GenBank/DDBJ whole genome shotgun (WGS) entry which is preliminary data.</text>
</comment>
<evidence type="ECO:0000256" key="4">
    <source>
        <dbReference type="ARBA" id="ARBA00022692"/>
    </source>
</evidence>
<feature type="transmembrane region" description="Helical" evidence="9">
    <location>
        <begin position="252"/>
        <end position="271"/>
    </location>
</feature>
<evidence type="ECO:0000256" key="3">
    <source>
        <dbReference type="ARBA" id="ARBA00022679"/>
    </source>
</evidence>
<keyword evidence="4 9" id="KW-0812">Transmembrane</keyword>
<dbReference type="Proteomes" id="UP001159364">
    <property type="component" value="Linkage Group LG07"/>
</dbReference>
<dbReference type="InterPro" id="IPR044851">
    <property type="entry name" value="Wax_synthase"/>
</dbReference>
<keyword evidence="6" id="KW-0443">Lipid metabolism</keyword>